<dbReference type="OrthoDB" id="8958223at2759"/>
<evidence type="ECO:0000313" key="2">
    <source>
        <dbReference type="EMBL" id="TNN41551.1"/>
    </source>
</evidence>
<dbReference type="EMBL" id="SRLO01001098">
    <property type="protein sequence ID" value="TNN41551.1"/>
    <property type="molecule type" value="Genomic_DNA"/>
</dbReference>
<sequence>MPKPNPLCTARPGAADTQPSLWRPSPLREDPGDQHTTASSSTDVHRHVLRSTGEYYTIYTTYGSTQLSKHTLCPISIPSHQGEHMQLSGHETEGHVTNELTAPRVIGGSLPIEPTESPGGTQAPSSEFKSTNQSSKKPRHTPRPLLDGMDVGGVNLQLYRHQALRPSDPQTLRPSEPQSLRPSDPQSLRPSDPQTLRPSDPQNLRPSEPQTLRPSDPHTLRPSDPQTLRPSDPQNLRPSEPQTLTPSHPQTLRPSPIGCFGHKVV</sequence>
<proteinExistence type="predicted"/>
<evidence type="ECO:0000256" key="1">
    <source>
        <dbReference type="SAM" id="MobiDB-lite"/>
    </source>
</evidence>
<reference evidence="2 3" key="1">
    <citation type="submission" date="2019-03" db="EMBL/GenBank/DDBJ databases">
        <title>First draft genome of Liparis tanakae, snailfish: a comprehensive survey of snailfish specific genes.</title>
        <authorList>
            <person name="Kim W."/>
            <person name="Song I."/>
            <person name="Jeong J.-H."/>
            <person name="Kim D."/>
            <person name="Kim S."/>
            <person name="Ryu S."/>
            <person name="Song J.Y."/>
            <person name="Lee S.K."/>
        </authorList>
    </citation>
    <scope>NUCLEOTIDE SEQUENCE [LARGE SCALE GENOMIC DNA]</scope>
    <source>
        <tissue evidence="2">Muscle</tissue>
    </source>
</reference>
<keyword evidence="3" id="KW-1185">Reference proteome</keyword>
<protein>
    <submittedName>
        <fullName evidence="2">Glucose-dependent insulinotropic receptor</fullName>
    </submittedName>
</protein>
<accession>A0A4Z2FKL9</accession>
<dbReference type="AlphaFoldDB" id="A0A4Z2FKL9"/>
<name>A0A4Z2FKL9_9TELE</name>
<feature type="compositionally biased region" description="Polar residues" evidence="1">
    <location>
        <begin position="224"/>
        <end position="253"/>
    </location>
</feature>
<feature type="region of interest" description="Disordered" evidence="1">
    <location>
        <begin position="163"/>
        <end position="265"/>
    </location>
</feature>
<gene>
    <name evidence="2" type="primary">Gpr119_2</name>
    <name evidence="2" type="ORF">EYF80_048265</name>
</gene>
<feature type="compositionally biased region" description="Polar residues" evidence="1">
    <location>
        <begin position="118"/>
        <end position="135"/>
    </location>
</feature>
<comment type="caution">
    <text evidence="2">The sequence shown here is derived from an EMBL/GenBank/DDBJ whole genome shotgun (WGS) entry which is preliminary data.</text>
</comment>
<feature type="region of interest" description="Disordered" evidence="1">
    <location>
        <begin position="106"/>
        <end position="150"/>
    </location>
</feature>
<evidence type="ECO:0000313" key="3">
    <source>
        <dbReference type="Proteomes" id="UP000314294"/>
    </source>
</evidence>
<organism evidence="2 3">
    <name type="scientific">Liparis tanakae</name>
    <name type="common">Tanaka's snailfish</name>
    <dbReference type="NCBI Taxonomy" id="230148"/>
    <lineage>
        <taxon>Eukaryota</taxon>
        <taxon>Metazoa</taxon>
        <taxon>Chordata</taxon>
        <taxon>Craniata</taxon>
        <taxon>Vertebrata</taxon>
        <taxon>Euteleostomi</taxon>
        <taxon>Actinopterygii</taxon>
        <taxon>Neopterygii</taxon>
        <taxon>Teleostei</taxon>
        <taxon>Neoteleostei</taxon>
        <taxon>Acanthomorphata</taxon>
        <taxon>Eupercaria</taxon>
        <taxon>Perciformes</taxon>
        <taxon>Cottioidei</taxon>
        <taxon>Cottales</taxon>
        <taxon>Liparidae</taxon>
        <taxon>Liparis</taxon>
    </lineage>
</organism>
<dbReference type="Proteomes" id="UP000314294">
    <property type="component" value="Unassembled WGS sequence"/>
</dbReference>
<feature type="compositionally biased region" description="Polar residues" evidence="1">
    <location>
        <begin position="168"/>
        <end position="213"/>
    </location>
</feature>
<keyword evidence="2" id="KW-0675">Receptor</keyword>
<feature type="region of interest" description="Disordered" evidence="1">
    <location>
        <begin position="1"/>
        <end position="46"/>
    </location>
</feature>